<dbReference type="Pfam" id="PF03140">
    <property type="entry name" value="DUF247"/>
    <property type="match status" value="1"/>
</dbReference>
<dbReference type="PANTHER" id="PTHR31170:SF23">
    <property type="match status" value="1"/>
</dbReference>
<accession>A0AAW0KB94</accession>
<sequence length="130" mass="15378">MEESANREIQLATASINNEYQNTQNDELVIEIIEMVERPEIQSSKQYRICKVPHYLPKKWNEEVFTPQVISIGLFHHKNERLKAMEEHKERYFRSFVKRSYHHDQDSVNAHAKQIKTVNSAGKNLNLIKT</sequence>
<dbReference type="AlphaFoldDB" id="A0AAW0KB94"/>
<reference evidence="1 2" key="1">
    <citation type="journal article" date="2018" name="Sci. Data">
        <title>The draft genome sequence of cork oak.</title>
        <authorList>
            <person name="Ramos A.M."/>
            <person name="Usie A."/>
            <person name="Barbosa P."/>
            <person name="Barros P.M."/>
            <person name="Capote T."/>
            <person name="Chaves I."/>
            <person name="Simoes F."/>
            <person name="Abreu I."/>
            <person name="Carrasquinho I."/>
            <person name="Faro C."/>
            <person name="Guimaraes J.B."/>
            <person name="Mendonca D."/>
            <person name="Nobrega F."/>
            <person name="Rodrigues L."/>
            <person name="Saibo N.J.M."/>
            <person name="Varela M.C."/>
            <person name="Egas C."/>
            <person name="Matos J."/>
            <person name="Miguel C.M."/>
            <person name="Oliveira M.M."/>
            <person name="Ricardo C.P."/>
            <person name="Goncalves S."/>
        </authorList>
    </citation>
    <scope>NUCLEOTIDE SEQUENCE [LARGE SCALE GENOMIC DNA]</scope>
    <source>
        <strain evidence="2">cv. HL8</strain>
    </source>
</reference>
<protein>
    <submittedName>
        <fullName evidence="1">Uncharacterized protein</fullName>
    </submittedName>
</protein>
<proteinExistence type="predicted"/>
<keyword evidence="2" id="KW-1185">Reference proteome</keyword>
<comment type="caution">
    <text evidence="1">The sequence shown here is derived from an EMBL/GenBank/DDBJ whole genome shotgun (WGS) entry which is preliminary data.</text>
</comment>
<name>A0AAW0KB94_QUESU</name>
<gene>
    <name evidence="1" type="ORF">CFP56_022391</name>
</gene>
<dbReference type="InterPro" id="IPR004158">
    <property type="entry name" value="DUF247_pln"/>
</dbReference>
<evidence type="ECO:0000313" key="1">
    <source>
        <dbReference type="EMBL" id="KAK7836522.1"/>
    </source>
</evidence>
<dbReference type="Proteomes" id="UP000237347">
    <property type="component" value="Unassembled WGS sequence"/>
</dbReference>
<dbReference type="EMBL" id="PKMF04000351">
    <property type="protein sequence ID" value="KAK7836522.1"/>
    <property type="molecule type" value="Genomic_DNA"/>
</dbReference>
<dbReference type="PANTHER" id="PTHR31170">
    <property type="entry name" value="BNAC04G53230D PROTEIN"/>
    <property type="match status" value="1"/>
</dbReference>
<evidence type="ECO:0000313" key="2">
    <source>
        <dbReference type="Proteomes" id="UP000237347"/>
    </source>
</evidence>
<organism evidence="1 2">
    <name type="scientific">Quercus suber</name>
    <name type="common">Cork oak</name>
    <dbReference type="NCBI Taxonomy" id="58331"/>
    <lineage>
        <taxon>Eukaryota</taxon>
        <taxon>Viridiplantae</taxon>
        <taxon>Streptophyta</taxon>
        <taxon>Embryophyta</taxon>
        <taxon>Tracheophyta</taxon>
        <taxon>Spermatophyta</taxon>
        <taxon>Magnoliopsida</taxon>
        <taxon>eudicotyledons</taxon>
        <taxon>Gunneridae</taxon>
        <taxon>Pentapetalae</taxon>
        <taxon>rosids</taxon>
        <taxon>fabids</taxon>
        <taxon>Fagales</taxon>
        <taxon>Fagaceae</taxon>
        <taxon>Quercus</taxon>
    </lineage>
</organism>